<proteinExistence type="predicted"/>
<comment type="caution">
    <text evidence="3">The sequence shown here is derived from an EMBL/GenBank/DDBJ whole genome shotgun (WGS) entry which is preliminary data.</text>
</comment>
<feature type="transmembrane region" description="Helical" evidence="1">
    <location>
        <begin position="137"/>
        <end position="154"/>
    </location>
</feature>
<dbReference type="SUPFAM" id="SSF48317">
    <property type="entry name" value="Acid phosphatase/Vanadium-dependent haloperoxidase"/>
    <property type="match status" value="1"/>
</dbReference>
<dbReference type="PANTHER" id="PTHR14969:SF13">
    <property type="entry name" value="AT30094P"/>
    <property type="match status" value="1"/>
</dbReference>
<dbReference type="PANTHER" id="PTHR14969">
    <property type="entry name" value="SPHINGOSINE-1-PHOSPHATE PHOSPHOHYDROLASE"/>
    <property type="match status" value="1"/>
</dbReference>
<sequence length="218" mass="24707">MLLNTKQISIATGCLILFVLISIFSIQNQLVLIDQMIISFLVERSSTFLVTVMEAITKIGSGETILLLTFIIGGFLLVKKMWGVAILLFTLSFGGIALNFFLKILFQRERPGEMSVIEVFGYSLEIASYSFPSGHTMRSVILFSFLIFLCYRLVRHSLSKMMVLVLFMILIVAVALSRIIVGAHFPSDIFAAITISITWFYFCLFLLRYIFRNQPLTL</sequence>
<protein>
    <submittedName>
        <fullName evidence="3">Phosphoesterase</fullName>
    </submittedName>
</protein>
<keyword evidence="4" id="KW-1185">Reference proteome</keyword>
<keyword evidence="1" id="KW-1133">Transmembrane helix</keyword>
<feature type="transmembrane region" description="Helical" evidence="1">
    <location>
        <begin position="6"/>
        <end position="26"/>
    </location>
</feature>
<feature type="transmembrane region" description="Helical" evidence="1">
    <location>
        <begin position="189"/>
        <end position="211"/>
    </location>
</feature>
<evidence type="ECO:0000313" key="3">
    <source>
        <dbReference type="EMBL" id="GAE24399.1"/>
    </source>
</evidence>
<dbReference type="AlphaFoldDB" id="W4PZ39"/>
<dbReference type="RefSeq" id="WP_052001980.1">
    <property type="nucleotide sequence ID" value="NZ_BAUT01000001.1"/>
</dbReference>
<organism evidence="3 4">
    <name type="scientific">Halalkalibacter wakoensis JCM 9140</name>
    <dbReference type="NCBI Taxonomy" id="1236970"/>
    <lineage>
        <taxon>Bacteria</taxon>
        <taxon>Bacillati</taxon>
        <taxon>Bacillota</taxon>
        <taxon>Bacilli</taxon>
        <taxon>Bacillales</taxon>
        <taxon>Bacillaceae</taxon>
        <taxon>Halalkalibacter</taxon>
    </lineage>
</organism>
<feature type="transmembrane region" description="Helical" evidence="1">
    <location>
        <begin position="161"/>
        <end position="183"/>
    </location>
</feature>
<dbReference type="STRING" id="1236970.JCM9140_318"/>
<dbReference type="CDD" id="cd03392">
    <property type="entry name" value="PAP2_like_2"/>
    <property type="match status" value="1"/>
</dbReference>
<dbReference type="SMART" id="SM00014">
    <property type="entry name" value="acidPPc"/>
    <property type="match status" value="1"/>
</dbReference>
<accession>W4PZ39</accession>
<dbReference type="InterPro" id="IPR036938">
    <property type="entry name" value="PAP2/HPO_sf"/>
</dbReference>
<gene>
    <name evidence="3" type="ORF">JCM9140_318</name>
</gene>
<dbReference type="Pfam" id="PF01569">
    <property type="entry name" value="PAP2"/>
    <property type="match status" value="1"/>
</dbReference>
<evidence type="ECO:0000259" key="2">
    <source>
        <dbReference type="SMART" id="SM00014"/>
    </source>
</evidence>
<keyword evidence="1" id="KW-0812">Transmembrane</keyword>
<dbReference type="InterPro" id="IPR000326">
    <property type="entry name" value="PAP2/HPO"/>
</dbReference>
<dbReference type="EMBL" id="BAUT01000001">
    <property type="protein sequence ID" value="GAE24399.1"/>
    <property type="molecule type" value="Genomic_DNA"/>
</dbReference>
<evidence type="ECO:0000256" key="1">
    <source>
        <dbReference type="SAM" id="Phobius"/>
    </source>
</evidence>
<evidence type="ECO:0000313" key="4">
    <source>
        <dbReference type="Proteomes" id="UP000018890"/>
    </source>
</evidence>
<keyword evidence="1" id="KW-0472">Membrane</keyword>
<feature type="transmembrane region" description="Helical" evidence="1">
    <location>
        <begin position="47"/>
        <end position="76"/>
    </location>
</feature>
<dbReference type="Gene3D" id="1.20.144.10">
    <property type="entry name" value="Phosphatidic acid phosphatase type 2/haloperoxidase"/>
    <property type="match status" value="1"/>
</dbReference>
<feature type="transmembrane region" description="Helical" evidence="1">
    <location>
        <begin position="82"/>
        <end position="102"/>
    </location>
</feature>
<feature type="domain" description="Phosphatidic acid phosphatase type 2/haloperoxidase" evidence="2">
    <location>
        <begin position="84"/>
        <end position="204"/>
    </location>
</feature>
<name>W4PZ39_9BACI</name>
<dbReference type="OrthoDB" id="9789113at2"/>
<dbReference type="Proteomes" id="UP000018890">
    <property type="component" value="Unassembled WGS sequence"/>
</dbReference>
<reference evidence="3" key="1">
    <citation type="journal article" date="2014" name="Genome Announc.">
        <title>Draft Genome Sequences of Three Alkaliphilic Bacillus Strains, Bacillus wakoensis JCM 9140T, Bacillus akibai JCM 9157T, and Bacillus hemicellulosilyticus JCM 9152T.</title>
        <authorList>
            <person name="Yuki M."/>
            <person name="Oshima K."/>
            <person name="Suda W."/>
            <person name="Oshida Y."/>
            <person name="Kitamura K."/>
            <person name="Iida T."/>
            <person name="Hattori M."/>
            <person name="Ohkuma M."/>
        </authorList>
    </citation>
    <scope>NUCLEOTIDE SEQUENCE [LARGE SCALE GENOMIC DNA]</scope>
    <source>
        <strain evidence="3">JCM 9140</strain>
    </source>
</reference>